<feature type="compositionally biased region" description="Basic and acidic residues" evidence="7">
    <location>
        <begin position="221"/>
        <end position="230"/>
    </location>
</feature>
<dbReference type="GO" id="GO:0051123">
    <property type="term" value="P:RNA polymerase II preinitiation complex assembly"/>
    <property type="evidence" value="ECO:0007669"/>
    <property type="project" value="TreeGrafter"/>
</dbReference>
<organism evidence="9 10">
    <name type="scientific">Bicyclus anynana</name>
    <name type="common">Squinting bush brown butterfly</name>
    <dbReference type="NCBI Taxonomy" id="110368"/>
    <lineage>
        <taxon>Eukaryota</taxon>
        <taxon>Metazoa</taxon>
        <taxon>Ecdysozoa</taxon>
        <taxon>Arthropoda</taxon>
        <taxon>Hexapoda</taxon>
        <taxon>Insecta</taxon>
        <taxon>Pterygota</taxon>
        <taxon>Neoptera</taxon>
        <taxon>Endopterygota</taxon>
        <taxon>Lepidoptera</taxon>
        <taxon>Glossata</taxon>
        <taxon>Ditrysia</taxon>
        <taxon>Papilionoidea</taxon>
        <taxon>Nymphalidae</taxon>
        <taxon>Satyrinae</taxon>
        <taxon>Satyrini</taxon>
        <taxon>Mycalesina</taxon>
        <taxon>Bicyclus</taxon>
    </lineage>
</organism>
<feature type="compositionally biased region" description="Basic residues" evidence="7">
    <location>
        <begin position="301"/>
        <end position="311"/>
    </location>
</feature>
<keyword evidence="3" id="KW-0805">Transcription regulation</keyword>
<evidence type="ECO:0000313" key="10">
    <source>
        <dbReference type="RefSeq" id="XP_023943514.2"/>
    </source>
</evidence>
<dbReference type="PANTHER" id="PTHR12228">
    <property type="entry name" value="TRANSCRIPTION INITIATION FACTOR TFIID 55 KD SUBUNIT-RELATED"/>
    <property type="match status" value="1"/>
</dbReference>
<dbReference type="AlphaFoldDB" id="A0A6J1N9C6"/>
<keyword evidence="4" id="KW-0804">Transcription</keyword>
<dbReference type="InterPro" id="IPR037817">
    <property type="entry name" value="TAF7"/>
</dbReference>
<accession>A0A6J1N9C6</accession>
<feature type="region of interest" description="Disordered" evidence="7">
    <location>
        <begin position="262"/>
        <end position="366"/>
    </location>
</feature>
<comment type="subcellular location">
    <subcellularLocation>
        <location evidence="1">Nucleus</location>
    </subcellularLocation>
</comment>
<proteinExistence type="inferred from homology"/>
<feature type="compositionally biased region" description="Basic residues" evidence="7">
    <location>
        <begin position="206"/>
        <end position="215"/>
    </location>
</feature>
<evidence type="ECO:0000256" key="4">
    <source>
        <dbReference type="ARBA" id="ARBA00023163"/>
    </source>
</evidence>
<dbReference type="GeneID" id="112049731"/>
<dbReference type="CDD" id="cd08047">
    <property type="entry name" value="TAF7"/>
    <property type="match status" value="1"/>
</dbReference>
<sequence length="440" mass="50325">MNKDKKEPEYPGELESQFILRLPEEPAKALRELLRSGDSLKNRLTIQIENDMRNGEVRFDHWAMHGKIIDLPTIIESLKTIDNKSFYKTADICQMMICKEEPDQTASEEDTPSKNKKKDPYKVEKKYLWPHGITPPTKNVRKRRFRKTLKKKYVEAPEIEKEVKRLLRADNEACQLSWEVVFEDDESLVKSDLVPQSPVKPEKKPKAQRKSKKKEPKAVTSKRDSVRDTARNTSHGSSNVVDIFGGAVSDSDAEEERINVQMEKCHMSPYRGRSSSGVVDSHKTDYSGEFDSPPKPTAAGKNKKKSSKRRSSTVTSTVTSLNESPAKASTSSTVTSTVTSAQSGMSSADEKQSDELQEDLTRDVSHDLSQDNMTFRIEQLRVELEELKQRRQRTRHEISGMENLALRQRFQDILHTLNQDVMYKEMEYQGLITLQNSEDI</sequence>
<feature type="compositionally biased region" description="Polar residues" evidence="7">
    <location>
        <begin position="231"/>
        <end position="240"/>
    </location>
</feature>
<feature type="coiled-coil region" evidence="6">
    <location>
        <begin position="370"/>
        <end position="404"/>
    </location>
</feature>
<keyword evidence="6" id="KW-0175">Coiled coil</keyword>
<dbReference type="GO" id="GO:0016251">
    <property type="term" value="F:RNA polymerase II general transcription initiation factor activity"/>
    <property type="evidence" value="ECO:0007669"/>
    <property type="project" value="TreeGrafter"/>
</dbReference>
<evidence type="ECO:0000256" key="7">
    <source>
        <dbReference type="SAM" id="MobiDB-lite"/>
    </source>
</evidence>
<evidence type="ECO:0000256" key="1">
    <source>
        <dbReference type="ARBA" id="ARBA00004123"/>
    </source>
</evidence>
<feature type="compositionally biased region" description="Low complexity" evidence="7">
    <location>
        <begin position="329"/>
        <end position="340"/>
    </location>
</feature>
<dbReference type="PANTHER" id="PTHR12228:SF0">
    <property type="entry name" value="TATA-BOX BINDING PROTEIN ASSOCIATED FACTOR 7"/>
    <property type="match status" value="1"/>
</dbReference>
<dbReference type="KEGG" id="bany:112049731"/>
<protein>
    <submittedName>
        <fullName evidence="10">Transcription initiation factor TFIID subunit 7-like</fullName>
    </submittedName>
</protein>
<dbReference type="InterPro" id="IPR006751">
    <property type="entry name" value="TAFII55_prot_cons_reg"/>
</dbReference>
<gene>
    <name evidence="10" type="primary">LOC112049731</name>
</gene>
<evidence type="ECO:0000256" key="5">
    <source>
        <dbReference type="ARBA" id="ARBA00023242"/>
    </source>
</evidence>
<dbReference type="GO" id="GO:0005669">
    <property type="term" value="C:transcription factor TFIID complex"/>
    <property type="evidence" value="ECO:0007669"/>
    <property type="project" value="InterPro"/>
</dbReference>
<feature type="compositionally biased region" description="Basic and acidic residues" evidence="7">
    <location>
        <begin position="348"/>
        <end position="366"/>
    </location>
</feature>
<feature type="domain" description="TAFII55 protein conserved region" evidence="8">
    <location>
        <begin position="14"/>
        <end position="175"/>
    </location>
</feature>
<dbReference type="RefSeq" id="XP_023943514.2">
    <property type="nucleotide sequence ID" value="XM_024087746.2"/>
</dbReference>
<dbReference type="OrthoDB" id="153872at2759"/>
<dbReference type="Pfam" id="PF04658">
    <property type="entry name" value="TAFII55_N"/>
    <property type="match status" value="1"/>
</dbReference>
<evidence type="ECO:0000256" key="2">
    <source>
        <dbReference type="ARBA" id="ARBA00009368"/>
    </source>
</evidence>
<dbReference type="Proteomes" id="UP001652582">
    <property type="component" value="Chromosome Z"/>
</dbReference>
<evidence type="ECO:0000259" key="8">
    <source>
        <dbReference type="SMART" id="SM01370"/>
    </source>
</evidence>
<reference evidence="10" key="1">
    <citation type="submission" date="2025-08" db="UniProtKB">
        <authorList>
            <consortium name="RefSeq"/>
        </authorList>
    </citation>
    <scope>IDENTIFICATION</scope>
</reference>
<comment type="similarity">
    <text evidence="2">Belongs to the TAF7 family.</text>
</comment>
<evidence type="ECO:0000256" key="3">
    <source>
        <dbReference type="ARBA" id="ARBA00023015"/>
    </source>
</evidence>
<evidence type="ECO:0000313" key="9">
    <source>
        <dbReference type="Proteomes" id="UP001652582"/>
    </source>
</evidence>
<evidence type="ECO:0000256" key="6">
    <source>
        <dbReference type="SAM" id="Coils"/>
    </source>
</evidence>
<keyword evidence="9" id="KW-1185">Reference proteome</keyword>
<feature type="region of interest" description="Disordered" evidence="7">
    <location>
        <begin position="190"/>
        <end position="244"/>
    </location>
</feature>
<name>A0A6J1N9C6_BICAN</name>
<dbReference type="SMART" id="SM01370">
    <property type="entry name" value="TAFII55_N"/>
    <property type="match status" value="1"/>
</dbReference>
<keyword evidence="5" id="KW-0539">Nucleus</keyword>